<comment type="subcellular location">
    <subcellularLocation>
        <location evidence="1">Membrane</location>
        <topology evidence="1">Multi-pass membrane protein</topology>
    </subcellularLocation>
</comment>
<name>A0A0K0FJH2_STRVS</name>
<evidence type="ECO:0000256" key="1">
    <source>
        <dbReference type="ARBA" id="ARBA00004141"/>
    </source>
</evidence>
<evidence type="ECO:0000256" key="5">
    <source>
        <dbReference type="SAM" id="Phobius"/>
    </source>
</evidence>
<dbReference type="Pfam" id="PF02535">
    <property type="entry name" value="Zip"/>
    <property type="match status" value="1"/>
</dbReference>
<reference evidence="7" key="2">
    <citation type="submission" date="2015-08" db="UniProtKB">
        <authorList>
            <consortium name="WormBaseParasite"/>
        </authorList>
    </citation>
    <scope>IDENTIFICATION</scope>
</reference>
<feature type="transmembrane region" description="Helical" evidence="5">
    <location>
        <begin position="277"/>
        <end position="297"/>
    </location>
</feature>
<evidence type="ECO:0000313" key="7">
    <source>
        <dbReference type="WBParaSite" id="SVE_0904600.1"/>
    </source>
</evidence>
<accession>A0A0K0FJH2</accession>
<dbReference type="Proteomes" id="UP000035680">
    <property type="component" value="Unassembled WGS sequence"/>
</dbReference>
<dbReference type="InterPro" id="IPR003689">
    <property type="entry name" value="ZIP"/>
</dbReference>
<feature type="transmembrane region" description="Helical" evidence="5">
    <location>
        <begin position="48"/>
        <end position="66"/>
    </location>
</feature>
<keyword evidence="6" id="KW-1185">Reference proteome</keyword>
<feature type="transmembrane region" description="Helical" evidence="5">
    <location>
        <begin position="309"/>
        <end position="326"/>
    </location>
</feature>
<dbReference type="GO" id="GO:0016020">
    <property type="term" value="C:membrane"/>
    <property type="evidence" value="ECO:0007669"/>
    <property type="project" value="UniProtKB-SubCell"/>
</dbReference>
<dbReference type="STRING" id="75913.A0A0K0FJH2"/>
<dbReference type="PANTHER" id="PTHR11040:SF140">
    <property type="entry name" value="ZRT (ZRT), IRT- (IRT-) LIKE PROTEIN TRANSPORTER"/>
    <property type="match status" value="1"/>
</dbReference>
<sequence>MLFFIIFGAGAFLILATVSLIAFKYASARLVNNKYVSQPITSPHNQSTFMYFACGVFLGICFLGLLPHAQIQERIINGKINITNITDGQNLIDNDNSHLKHKSSWFSRVCSAHFLVLIGFTLDLFLHQLVTHFYEKKNSSQMNFKSFIDKSIKYSVTRDFTLSDNPDDDPVEGTWNLEEPSDCLMDELEGINFRQPIPQGPSCHNLEGSDALTGKSFFEAAVFMFALSTHSIFEGMALGAQKNDKFQFTLFYAAVILHEILCVTSFGFVIAKQKVPVKSGCLMIGFLALCIPIGMILEEIINSLTPSNSPIFTFLLTSICCGIFLYEICVEMLGKDAGLSSSSSSTSITTNQSYEEIDNFHLYKFIYFISGLGLMTFANFVFGSHMNH</sequence>
<evidence type="ECO:0000256" key="2">
    <source>
        <dbReference type="ARBA" id="ARBA00022692"/>
    </source>
</evidence>
<dbReference type="AlphaFoldDB" id="A0A0K0FJH2"/>
<evidence type="ECO:0000256" key="3">
    <source>
        <dbReference type="ARBA" id="ARBA00022989"/>
    </source>
</evidence>
<feature type="transmembrane region" description="Helical" evidence="5">
    <location>
        <begin position="250"/>
        <end position="271"/>
    </location>
</feature>
<evidence type="ECO:0000256" key="4">
    <source>
        <dbReference type="ARBA" id="ARBA00023136"/>
    </source>
</evidence>
<evidence type="ECO:0000313" key="6">
    <source>
        <dbReference type="Proteomes" id="UP000035680"/>
    </source>
</evidence>
<reference evidence="6" key="1">
    <citation type="submission" date="2014-07" db="EMBL/GenBank/DDBJ databases">
        <authorList>
            <person name="Martin A.A"/>
            <person name="De Silva N."/>
        </authorList>
    </citation>
    <scope>NUCLEOTIDE SEQUENCE</scope>
</reference>
<feature type="transmembrane region" description="Helical" evidence="5">
    <location>
        <begin position="217"/>
        <end position="238"/>
    </location>
</feature>
<proteinExistence type="predicted"/>
<dbReference type="WBParaSite" id="SVE_0904600.1">
    <property type="protein sequence ID" value="SVE_0904600.1"/>
    <property type="gene ID" value="SVE_0904600"/>
</dbReference>
<feature type="transmembrane region" description="Helical" evidence="5">
    <location>
        <begin position="365"/>
        <end position="382"/>
    </location>
</feature>
<keyword evidence="4 5" id="KW-0472">Membrane</keyword>
<keyword evidence="2 5" id="KW-0812">Transmembrane</keyword>
<dbReference type="GO" id="GO:0005385">
    <property type="term" value="F:zinc ion transmembrane transporter activity"/>
    <property type="evidence" value="ECO:0007669"/>
    <property type="project" value="TreeGrafter"/>
</dbReference>
<keyword evidence="3 5" id="KW-1133">Transmembrane helix</keyword>
<organism evidence="6 7">
    <name type="scientific">Strongyloides venezuelensis</name>
    <name type="common">Threadworm</name>
    <dbReference type="NCBI Taxonomy" id="75913"/>
    <lineage>
        <taxon>Eukaryota</taxon>
        <taxon>Metazoa</taxon>
        <taxon>Ecdysozoa</taxon>
        <taxon>Nematoda</taxon>
        <taxon>Chromadorea</taxon>
        <taxon>Rhabditida</taxon>
        <taxon>Tylenchina</taxon>
        <taxon>Panagrolaimomorpha</taxon>
        <taxon>Strongyloidoidea</taxon>
        <taxon>Strongyloididae</taxon>
        <taxon>Strongyloides</taxon>
    </lineage>
</organism>
<feature type="transmembrane region" description="Helical" evidence="5">
    <location>
        <begin position="105"/>
        <end position="126"/>
    </location>
</feature>
<protein>
    <submittedName>
        <fullName evidence="7">Zinc/iron permease</fullName>
    </submittedName>
</protein>
<dbReference type="PANTHER" id="PTHR11040">
    <property type="entry name" value="ZINC/IRON TRANSPORTER"/>
    <property type="match status" value="1"/>
</dbReference>